<protein>
    <submittedName>
        <fullName evidence="2">Uncharacterized protein</fullName>
    </submittedName>
</protein>
<gene>
    <name evidence="2" type="ORF">G5I_09210</name>
</gene>
<evidence type="ECO:0000313" key="3">
    <source>
        <dbReference type="Proteomes" id="UP000007755"/>
    </source>
</evidence>
<dbReference type="InParanoid" id="F4WTK5"/>
<evidence type="ECO:0000313" key="2">
    <source>
        <dbReference type="EMBL" id="EGI62426.1"/>
    </source>
</evidence>
<feature type="compositionally biased region" description="Basic and acidic residues" evidence="1">
    <location>
        <begin position="88"/>
        <end position="106"/>
    </location>
</feature>
<name>F4WTK5_ACREC</name>
<dbReference type="EMBL" id="GL888341">
    <property type="protein sequence ID" value="EGI62426.1"/>
    <property type="molecule type" value="Genomic_DNA"/>
</dbReference>
<sequence>MWRYTLLPHTIASSLAGAFVVDRLYRTVTLPDISSLIVLTEVQHGGIFQSDGACSGTSLLCPPHFQEHWIDSSVRKSEAIRRKKKKDGQKEKEKEREEKKEDQVEDNRQLELAIYKSVTLELSEGRLRRDLTLTRFQIHSVIEAIVTEKSISNETKTKAVSESVNYG</sequence>
<feature type="region of interest" description="Disordered" evidence="1">
    <location>
        <begin position="78"/>
        <end position="106"/>
    </location>
</feature>
<dbReference type="Proteomes" id="UP000007755">
    <property type="component" value="Unassembled WGS sequence"/>
</dbReference>
<keyword evidence="3" id="KW-1185">Reference proteome</keyword>
<organism evidence="3">
    <name type="scientific">Acromyrmex echinatior</name>
    <name type="common">Panamanian leafcutter ant</name>
    <name type="synonym">Acromyrmex octospinosus echinatior</name>
    <dbReference type="NCBI Taxonomy" id="103372"/>
    <lineage>
        <taxon>Eukaryota</taxon>
        <taxon>Metazoa</taxon>
        <taxon>Ecdysozoa</taxon>
        <taxon>Arthropoda</taxon>
        <taxon>Hexapoda</taxon>
        <taxon>Insecta</taxon>
        <taxon>Pterygota</taxon>
        <taxon>Neoptera</taxon>
        <taxon>Endopterygota</taxon>
        <taxon>Hymenoptera</taxon>
        <taxon>Apocrita</taxon>
        <taxon>Aculeata</taxon>
        <taxon>Formicoidea</taxon>
        <taxon>Formicidae</taxon>
        <taxon>Myrmicinae</taxon>
        <taxon>Acromyrmex</taxon>
    </lineage>
</organism>
<dbReference type="AlphaFoldDB" id="F4WTK5"/>
<accession>F4WTK5</accession>
<evidence type="ECO:0000256" key="1">
    <source>
        <dbReference type="SAM" id="MobiDB-lite"/>
    </source>
</evidence>
<proteinExistence type="predicted"/>
<reference evidence="2" key="1">
    <citation type="submission" date="2011-02" db="EMBL/GenBank/DDBJ databases">
        <title>The genome of the leaf-cutting ant Acromyrmex echinatior suggests key adaptations to social evolution and fungus farming.</title>
        <authorList>
            <person name="Nygaard S."/>
            <person name="Zhang G."/>
        </authorList>
    </citation>
    <scope>NUCLEOTIDE SEQUENCE</scope>
</reference>